<dbReference type="Proteomes" id="UP000598350">
    <property type="component" value="Unassembled WGS sequence"/>
</dbReference>
<proteinExistence type="predicted"/>
<sequence>MFKLRYWSLLLVVALVASCNFTEEIYLNDDGSGKLSINFDGSEMMDMAGDEMMKSGEKAIDSVISFKAFLEEKKDSIATLSAAEQAKLKKLEPFKLHMVMNPETKEMKFDMFSEFKNITEVSDAFNTFQEASSIGPGGNNQATPAGMGNQSTEVEYSFTANTFKRTAKIIDSLLQQQSVDSLAGAEMFLSGSMYKLKYHFPRRVKSSSIEAATYSADGKTLFYEIDFLSYMKNPDTLNIEVELED</sequence>
<feature type="signal peptide" evidence="1">
    <location>
        <begin position="1"/>
        <end position="22"/>
    </location>
</feature>
<protein>
    <recommendedName>
        <fullName evidence="4">Lipoprotein</fullName>
    </recommendedName>
</protein>
<keyword evidence="3" id="KW-1185">Reference proteome</keyword>
<dbReference type="RefSeq" id="WP_188315665.1">
    <property type="nucleotide sequence ID" value="NZ_JABTCG010000010.1"/>
</dbReference>
<name>A0ABR7VGN4_9FLAO</name>
<keyword evidence="1" id="KW-0732">Signal</keyword>
<feature type="chain" id="PRO_5047524219" description="Lipoprotein" evidence="1">
    <location>
        <begin position="23"/>
        <end position="245"/>
    </location>
</feature>
<evidence type="ECO:0000256" key="1">
    <source>
        <dbReference type="SAM" id="SignalP"/>
    </source>
</evidence>
<reference evidence="2 3" key="1">
    <citation type="submission" date="2020-05" db="EMBL/GenBank/DDBJ databases">
        <title>The draft genome sequence of Maribacter arenosus CAU 1321.</title>
        <authorList>
            <person name="Mu L."/>
        </authorList>
    </citation>
    <scope>NUCLEOTIDE SEQUENCE [LARGE SCALE GENOMIC DNA]</scope>
    <source>
        <strain evidence="2 3">CAU 1321</strain>
    </source>
</reference>
<dbReference type="PROSITE" id="PS51257">
    <property type="entry name" value="PROKAR_LIPOPROTEIN"/>
    <property type="match status" value="1"/>
</dbReference>
<gene>
    <name evidence="2" type="ORF">HPE63_17835</name>
</gene>
<organism evidence="2 3">
    <name type="scientific">Maribacter arenosus</name>
    <dbReference type="NCBI Taxonomy" id="1854708"/>
    <lineage>
        <taxon>Bacteria</taxon>
        <taxon>Pseudomonadati</taxon>
        <taxon>Bacteroidota</taxon>
        <taxon>Flavobacteriia</taxon>
        <taxon>Flavobacteriales</taxon>
        <taxon>Flavobacteriaceae</taxon>
        <taxon>Maribacter</taxon>
    </lineage>
</organism>
<dbReference type="EMBL" id="JABTCG010000010">
    <property type="protein sequence ID" value="MBD0852543.1"/>
    <property type="molecule type" value="Genomic_DNA"/>
</dbReference>
<comment type="caution">
    <text evidence="2">The sequence shown here is derived from an EMBL/GenBank/DDBJ whole genome shotgun (WGS) entry which is preliminary data.</text>
</comment>
<evidence type="ECO:0000313" key="3">
    <source>
        <dbReference type="Proteomes" id="UP000598350"/>
    </source>
</evidence>
<accession>A0ABR7VGN4</accession>
<evidence type="ECO:0008006" key="4">
    <source>
        <dbReference type="Google" id="ProtNLM"/>
    </source>
</evidence>
<evidence type="ECO:0000313" key="2">
    <source>
        <dbReference type="EMBL" id="MBD0852543.1"/>
    </source>
</evidence>